<dbReference type="EMBL" id="JABELV010000009">
    <property type="protein sequence ID" value="KAG7571268.1"/>
    <property type="molecule type" value="Genomic_DNA"/>
</dbReference>
<feature type="compositionally biased region" description="Basic and acidic residues" evidence="1">
    <location>
        <begin position="20"/>
        <end position="30"/>
    </location>
</feature>
<accession>A0A8K0NT12</accession>
<feature type="region of interest" description="Disordered" evidence="1">
    <location>
        <begin position="61"/>
        <end position="94"/>
    </location>
</feature>
<protein>
    <submittedName>
        <fullName evidence="2">Uncharacterized protein</fullName>
    </submittedName>
</protein>
<evidence type="ECO:0000256" key="1">
    <source>
        <dbReference type="SAM" id="MobiDB-lite"/>
    </source>
</evidence>
<keyword evidence="3" id="KW-1185">Reference proteome</keyword>
<feature type="compositionally biased region" description="Polar residues" evidence="1">
    <location>
        <begin position="175"/>
        <end position="184"/>
    </location>
</feature>
<reference evidence="2" key="1">
    <citation type="submission" date="2020-04" db="EMBL/GenBank/DDBJ databases">
        <title>Analysis of mating type loci in Filobasidium floriforme.</title>
        <authorList>
            <person name="Nowrousian M."/>
        </authorList>
    </citation>
    <scope>NUCLEOTIDE SEQUENCE</scope>
    <source>
        <strain evidence="2">CBS 6242</strain>
    </source>
</reference>
<sequence>MLNHPLSTLNHIPSTSWLPREARGKRPAHVADRDDVFGSLATRTRSANSASSVASGLQDLSLSSDRVQSPAPTAQAHVSTPMESATVNASNPSEATACSRHGFKMAISYREVTEEDEVKDRRRRQRDQLLHKDAATRSHIYSVRHQSRQVDLAADARYLPAGEGVLDNDVPVPQPQQHRASSLRQHLSIPEAGLHDAGTPPRTREAKLSSNVAKNKVIEAELLMAMRGRVNKKMIDIQPSSDMTPTERSRWNAVVKTLAHEMKTPGHHLHVLTDKLKTIHRNNPSGEAVLSGEGAEFANIVTRRLAAAVGGRTKQRLTGIFRSAGNHDMKDGDIPQPGRSSIETPENKIDIIVHGDHAEEDDDRQWEHVLTFGEVKVEASWDLKDELLGQMLRYLVSLPCWLDIVSSLFAYTTLATSAPFYKSEKSCRIIRSRAGMFVSRYAVIYYAFSRLTLSASALHPHTVLGNRKTTKRSSVPSLCCPDHPASYRNNGSHLLKRTYRYEKPMAILLNIV</sequence>
<dbReference type="Proteomes" id="UP000812966">
    <property type="component" value="Unassembled WGS sequence"/>
</dbReference>
<proteinExistence type="predicted"/>
<evidence type="ECO:0000313" key="2">
    <source>
        <dbReference type="EMBL" id="KAG7571268.1"/>
    </source>
</evidence>
<name>A0A8K0NT12_9TREE</name>
<feature type="compositionally biased region" description="Polar residues" evidence="1">
    <location>
        <begin position="1"/>
        <end position="17"/>
    </location>
</feature>
<feature type="region of interest" description="Disordered" evidence="1">
    <location>
        <begin position="165"/>
        <end position="184"/>
    </location>
</feature>
<feature type="region of interest" description="Disordered" evidence="1">
    <location>
        <begin position="112"/>
        <end position="131"/>
    </location>
</feature>
<dbReference type="AlphaFoldDB" id="A0A8K0NT12"/>
<comment type="caution">
    <text evidence="2">The sequence shown here is derived from an EMBL/GenBank/DDBJ whole genome shotgun (WGS) entry which is preliminary data.</text>
</comment>
<gene>
    <name evidence="2" type="ORF">FFLO_00780</name>
</gene>
<feature type="region of interest" description="Disordered" evidence="1">
    <location>
        <begin position="1"/>
        <end position="30"/>
    </location>
</feature>
<evidence type="ECO:0000313" key="3">
    <source>
        <dbReference type="Proteomes" id="UP000812966"/>
    </source>
</evidence>
<feature type="region of interest" description="Disordered" evidence="1">
    <location>
        <begin position="190"/>
        <end position="209"/>
    </location>
</feature>
<organism evidence="2 3">
    <name type="scientific">Filobasidium floriforme</name>
    <dbReference type="NCBI Taxonomy" id="5210"/>
    <lineage>
        <taxon>Eukaryota</taxon>
        <taxon>Fungi</taxon>
        <taxon>Dikarya</taxon>
        <taxon>Basidiomycota</taxon>
        <taxon>Agaricomycotina</taxon>
        <taxon>Tremellomycetes</taxon>
        <taxon>Filobasidiales</taxon>
        <taxon>Filobasidiaceae</taxon>
        <taxon>Filobasidium</taxon>
    </lineage>
</organism>